<sequence>MAGQSLKAIALALYRRHCLHRQSHLELPMRDSSFALGGKMNLIRIGLLAMIACAWPIGVASAYTDEDSYTAVSGTAMSVTGDIQFDDFGITFANGETLKFSGLVDDHFSVDGEDVPASVYRVSRPRDPKLENGNRLCGSGPVTFIANWASGESGSVIAVFTGDEAPSSDDEMCASYTYEQ</sequence>
<protein>
    <recommendedName>
        <fullName evidence="3">DUF5666 domain-containing protein</fullName>
    </recommendedName>
</protein>
<dbReference type="EMBL" id="JBEWSZ010000001">
    <property type="protein sequence ID" value="MET2825783.1"/>
    <property type="molecule type" value="Genomic_DNA"/>
</dbReference>
<reference evidence="1 2" key="1">
    <citation type="submission" date="2024-06" db="EMBL/GenBank/DDBJ databases">
        <authorList>
            <person name="Kim D.-U."/>
        </authorList>
    </citation>
    <scope>NUCLEOTIDE SEQUENCE [LARGE SCALE GENOMIC DNA]</scope>
    <source>
        <strain evidence="1 2">KACC15460</strain>
    </source>
</reference>
<evidence type="ECO:0000313" key="1">
    <source>
        <dbReference type="EMBL" id="MET2825783.1"/>
    </source>
</evidence>
<dbReference type="Proteomes" id="UP001548832">
    <property type="component" value="Unassembled WGS sequence"/>
</dbReference>
<name>A0ABV2D6X8_9HYPH</name>
<keyword evidence="2" id="KW-1185">Reference proteome</keyword>
<accession>A0ABV2D6X8</accession>
<organism evidence="1 2">
    <name type="scientific">Mesorhizobium shangrilense</name>
    <dbReference type="NCBI Taxonomy" id="460060"/>
    <lineage>
        <taxon>Bacteria</taxon>
        <taxon>Pseudomonadati</taxon>
        <taxon>Pseudomonadota</taxon>
        <taxon>Alphaproteobacteria</taxon>
        <taxon>Hyphomicrobiales</taxon>
        <taxon>Phyllobacteriaceae</taxon>
        <taxon>Mesorhizobium</taxon>
    </lineage>
</organism>
<gene>
    <name evidence="1" type="ORF">ABVQ20_02205</name>
</gene>
<comment type="caution">
    <text evidence="1">The sequence shown here is derived from an EMBL/GenBank/DDBJ whole genome shotgun (WGS) entry which is preliminary data.</text>
</comment>
<dbReference type="RefSeq" id="WP_354457864.1">
    <property type="nucleotide sequence ID" value="NZ_JBEWSZ010000001.1"/>
</dbReference>
<evidence type="ECO:0008006" key="3">
    <source>
        <dbReference type="Google" id="ProtNLM"/>
    </source>
</evidence>
<evidence type="ECO:0000313" key="2">
    <source>
        <dbReference type="Proteomes" id="UP001548832"/>
    </source>
</evidence>
<proteinExistence type="predicted"/>